<dbReference type="InterPro" id="IPR036922">
    <property type="entry name" value="Rieske_2Fe-2S_sf"/>
</dbReference>
<dbReference type="PRINTS" id="PR00090">
    <property type="entry name" value="RNGDIOXGNASE"/>
</dbReference>
<evidence type="ECO:0000256" key="3">
    <source>
        <dbReference type="ARBA" id="ARBA00022714"/>
    </source>
</evidence>
<keyword evidence="3" id="KW-0001">2Fe-2S</keyword>
<accession>A0A4Q2A8J4</accession>
<protein>
    <submittedName>
        <fullName evidence="9">Aromatic ring-hydroxylating dioxygenase subunit alpha</fullName>
    </submittedName>
</protein>
<evidence type="ECO:0000256" key="5">
    <source>
        <dbReference type="ARBA" id="ARBA00023002"/>
    </source>
</evidence>
<dbReference type="PROSITE" id="PS51296">
    <property type="entry name" value="RIESKE"/>
    <property type="match status" value="1"/>
</dbReference>
<dbReference type="InterPro" id="IPR017941">
    <property type="entry name" value="Rieske_2Fe-2S"/>
</dbReference>
<dbReference type="CDD" id="cd00680">
    <property type="entry name" value="RHO_alpha_C"/>
    <property type="match status" value="1"/>
</dbReference>
<dbReference type="Gene3D" id="2.102.10.10">
    <property type="entry name" value="Rieske [2Fe-2S] iron-sulphur domain"/>
    <property type="match status" value="1"/>
</dbReference>
<evidence type="ECO:0000256" key="6">
    <source>
        <dbReference type="ARBA" id="ARBA00023004"/>
    </source>
</evidence>
<dbReference type="EMBL" id="QWEX01000003">
    <property type="protein sequence ID" value="RXV65776.1"/>
    <property type="molecule type" value="Genomic_DNA"/>
</dbReference>
<name>A0A4Q2A8J4_9BURK</name>
<dbReference type="OrthoDB" id="9790995at2"/>
<comment type="caution">
    <text evidence="9">The sequence shown here is derived from an EMBL/GenBank/DDBJ whole genome shotgun (WGS) entry which is preliminary data.</text>
</comment>
<keyword evidence="9" id="KW-0223">Dioxygenase</keyword>
<feature type="domain" description="Rieske" evidence="8">
    <location>
        <begin position="114"/>
        <end position="227"/>
    </location>
</feature>
<dbReference type="Pfam" id="PF00355">
    <property type="entry name" value="Rieske"/>
    <property type="match status" value="1"/>
</dbReference>
<keyword evidence="4" id="KW-0479">Metal-binding</keyword>
<evidence type="ECO:0000256" key="7">
    <source>
        <dbReference type="ARBA" id="ARBA00023014"/>
    </source>
</evidence>
<keyword evidence="5" id="KW-0560">Oxidoreductase</keyword>
<dbReference type="CDD" id="cd03469">
    <property type="entry name" value="Rieske_RO_Alpha_N"/>
    <property type="match status" value="1"/>
</dbReference>
<dbReference type="InterPro" id="IPR015879">
    <property type="entry name" value="Ring_hydroxy_dOase_asu_C_dom"/>
</dbReference>
<dbReference type="Pfam" id="PF00848">
    <property type="entry name" value="Ring_hydroxyl_A"/>
    <property type="match status" value="1"/>
</dbReference>
<evidence type="ECO:0000313" key="9">
    <source>
        <dbReference type="EMBL" id="RXV65776.1"/>
    </source>
</evidence>
<reference evidence="9 10" key="1">
    <citation type="submission" date="2018-08" db="EMBL/GenBank/DDBJ databases">
        <title>Mountain-cultivated ginseng endophyte, Burkholderia stabilis and its activity against ginseng root rot disease.</title>
        <authorList>
            <person name="Tapan Kumar M."/>
            <person name="Bae H."/>
            <person name="Shanmugam G."/>
            <person name="Jeon J."/>
        </authorList>
    </citation>
    <scope>NUCLEOTIDE SEQUENCE [LARGE SCALE GENOMIC DNA]</scope>
    <source>
        <strain evidence="9 10">EB159</strain>
    </source>
</reference>
<evidence type="ECO:0000313" key="10">
    <source>
        <dbReference type="Proteomes" id="UP000289650"/>
    </source>
</evidence>
<dbReference type="InterPro" id="IPR001663">
    <property type="entry name" value="Rng_hydr_dOase-A"/>
</dbReference>
<keyword evidence="7" id="KW-0411">Iron-sulfur</keyword>
<dbReference type="GO" id="GO:0005506">
    <property type="term" value="F:iron ion binding"/>
    <property type="evidence" value="ECO:0007669"/>
    <property type="project" value="InterPro"/>
</dbReference>
<evidence type="ECO:0000256" key="1">
    <source>
        <dbReference type="ARBA" id="ARBA00001962"/>
    </source>
</evidence>
<evidence type="ECO:0000256" key="4">
    <source>
        <dbReference type="ARBA" id="ARBA00022723"/>
    </source>
</evidence>
<dbReference type="Proteomes" id="UP000289650">
    <property type="component" value="Unassembled WGS sequence"/>
</dbReference>
<comment type="cofactor">
    <cofactor evidence="1">
        <name>Fe cation</name>
        <dbReference type="ChEBI" id="CHEBI:24875"/>
    </cofactor>
</comment>
<proteinExistence type="inferred from homology"/>
<keyword evidence="6" id="KW-0408">Iron</keyword>
<dbReference type="Gene3D" id="3.90.380.10">
    <property type="entry name" value="Naphthalene 1,2-dioxygenase Alpha Subunit, Chain A, domain 1"/>
    <property type="match status" value="2"/>
</dbReference>
<dbReference type="SUPFAM" id="SSF55961">
    <property type="entry name" value="Bet v1-like"/>
    <property type="match status" value="1"/>
</dbReference>
<gene>
    <name evidence="9" type="ORF">D1006_37830</name>
</gene>
<dbReference type="PANTHER" id="PTHR43756">
    <property type="entry name" value="CHOLINE MONOOXYGENASE, CHLOROPLASTIC"/>
    <property type="match status" value="1"/>
</dbReference>
<dbReference type="PANTHER" id="PTHR43756:SF5">
    <property type="entry name" value="CHOLINE MONOOXYGENASE, CHLOROPLASTIC"/>
    <property type="match status" value="1"/>
</dbReference>
<organism evidence="9 10">
    <name type="scientific">Burkholderia stabilis</name>
    <dbReference type="NCBI Taxonomy" id="95485"/>
    <lineage>
        <taxon>Bacteria</taxon>
        <taxon>Pseudomonadati</taxon>
        <taxon>Pseudomonadota</taxon>
        <taxon>Betaproteobacteria</taxon>
        <taxon>Burkholderiales</taxon>
        <taxon>Burkholderiaceae</taxon>
        <taxon>Burkholderia</taxon>
        <taxon>Burkholderia cepacia complex</taxon>
    </lineage>
</organism>
<dbReference type="GO" id="GO:0051213">
    <property type="term" value="F:dioxygenase activity"/>
    <property type="evidence" value="ECO:0007669"/>
    <property type="project" value="UniProtKB-KW"/>
</dbReference>
<evidence type="ECO:0000256" key="2">
    <source>
        <dbReference type="ARBA" id="ARBA00008751"/>
    </source>
</evidence>
<dbReference type="SUPFAM" id="SSF50022">
    <property type="entry name" value="ISP domain"/>
    <property type="match status" value="1"/>
</dbReference>
<dbReference type="GO" id="GO:0051537">
    <property type="term" value="F:2 iron, 2 sulfur cluster binding"/>
    <property type="evidence" value="ECO:0007669"/>
    <property type="project" value="UniProtKB-KW"/>
</dbReference>
<comment type="similarity">
    <text evidence="2">Belongs to the bacterial ring-hydroxylating dioxygenase alpha subunit family.</text>
</comment>
<sequence length="473" mass="53112">MRSTPELHIGSPRRFLRRPRMTCTRESGDRPIRMDRHRFASQPSRRHVSPTIAVTAARARLTRGNFMQAAQRYQHVLTQHLAKPLEHAVSLPALFYTDPGIFAHELAVLDERHWRVAAASGQVGRPGDVLPVTLSGMPLVVTRDRDGTLGCFHNICKHRGVPLVSEMASDVNSIRCPYHAWRYGLNGSLERASHFNGIHDHRVDESRRACLELDRVRSACWNGLICVNPGGRAAPLADTLAALDTRWHDYDFSQLHYGGALHYRVHGNWKLVVENFLDSYHNPFVHPALNKASLWNEHYQVVDDHFCGVGTYVYDAATAGHGGLPTFAGLSPQRARGAEYLLASPTLMLGLHADYLFVLTVDPVDVQTTDEHVYFFFVGEPSGDASDPLEAIRMRVRANWDRINREDIPMIEGMQACRRSPGYRPGPFSPFHEGPLHAFQLSLARRMAPEPDVPASCAVRHDAFRFHPISVEA</sequence>
<evidence type="ECO:0000259" key="8">
    <source>
        <dbReference type="PROSITE" id="PS51296"/>
    </source>
</evidence>
<dbReference type="AlphaFoldDB" id="A0A4Q2A8J4"/>